<dbReference type="NCBIfam" id="TIGR00073">
    <property type="entry name" value="hypB"/>
    <property type="match status" value="1"/>
</dbReference>
<reference evidence="9 10" key="1">
    <citation type="journal article" date="2016" name="Nat. Commun.">
        <title>Thousands of microbial genomes shed light on interconnected biogeochemical processes in an aquifer system.</title>
        <authorList>
            <person name="Anantharaman K."/>
            <person name="Brown C.T."/>
            <person name="Hug L.A."/>
            <person name="Sharon I."/>
            <person name="Castelle C.J."/>
            <person name="Probst A.J."/>
            <person name="Thomas B.C."/>
            <person name="Singh A."/>
            <person name="Wilkins M.J."/>
            <person name="Karaoz U."/>
            <person name="Brodie E.L."/>
            <person name="Williams K.H."/>
            <person name="Hubbard S.S."/>
            <person name="Banfield J.F."/>
        </authorList>
    </citation>
    <scope>NUCLEOTIDE SEQUENCE [LARGE SCALE GENOMIC DNA]</scope>
</reference>
<dbReference type="GO" id="GO:0003924">
    <property type="term" value="F:GTPase activity"/>
    <property type="evidence" value="ECO:0007669"/>
    <property type="project" value="InterPro"/>
</dbReference>
<evidence type="ECO:0000313" key="10">
    <source>
        <dbReference type="Proteomes" id="UP000179243"/>
    </source>
</evidence>
<comment type="caution">
    <text evidence="9">The sequence shown here is derived from an EMBL/GenBank/DDBJ whole genome shotgun (WGS) entry which is preliminary data.</text>
</comment>
<dbReference type="Gene3D" id="3.40.50.300">
    <property type="entry name" value="P-loop containing nucleotide triphosphate hydrolases"/>
    <property type="match status" value="1"/>
</dbReference>
<dbReference type="InterPro" id="IPR003593">
    <property type="entry name" value="AAA+_ATPase"/>
</dbReference>
<proteinExistence type="inferred from homology"/>
<keyword evidence="2" id="KW-0533">Nickel</keyword>
<dbReference type="Proteomes" id="UP000179243">
    <property type="component" value="Unassembled WGS sequence"/>
</dbReference>
<dbReference type="PANTHER" id="PTHR30134:SF2">
    <property type="entry name" value="HYDROGENASE MATURATION FACTOR HYPB"/>
    <property type="match status" value="1"/>
</dbReference>
<dbReference type="GO" id="GO:0008270">
    <property type="term" value="F:zinc ion binding"/>
    <property type="evidence" value="ECO:0007669"/>
    <property type="project" value="TreeGrafter"/>
</dbReference>
<protein>
    <submittedName>
        <fullName evidence="9">Hydrogenase accessory protein HypB</fullName>
    </submittedName>
</protein>
<organism evidence="9 10">
    <name type="scientific">Candidatus Raymondbacteria bacterium RIFOXYD12_FULL_49_13</name>
    <dbReference type="NCBI Taxonomy" id="1817890"/>
    <lineage>
        <taxon>Bacteria</taxon>
        <taxon>Raymondiibacteriota</taxon>
    </lineage>
</organism>
<gene>
    <name evidence="9" type="ORF">A2519_19705</name>
</gene>
<keyword evidence="7" id="KW-0342">GTP-binding</keyword>
<dbReference type="SMART" id="SM00382">
    <property type="entry name" value="AAA"/>
    <property type="match status" value="1"/>
</dbReference>
<evidence type="ECO:0000259" key="8">
    <source>
        <dbReference type="SMART" id="SM00382"/>
    </source>
</evidence>
<keyword evidence="6" id="KW-0862">Zinc</keyword>
<accession>A0A1F7F229</accession>
<evidence type="ECO:0000256" key="4">
    <source>
        <dbReference type="ARBA" id="ARBA00022741"/>
    </source>
</evidence>
<evidence type="ECO:0000313" key="9">
    <source>
        <dbReference type="EMBL" id="OGK00658.1"/>
    </source>
</evidence>
<dbReference type="PANTHER" id="PTHR30134">
    <property type="entry name" value="HYDROGENASE PROTEIN ASSEMBLY PROTEIN, NICKEL CHAPERONE"/>
    <property type="match status" value="1"/>
</dbReference>
<dbReference type="GO" id="GO:0016151">
    <property type="term" value="F:nickel cation binding"/>
    <property type="evidence" value="ECO:0007669"/>
    <property type="project" value="InterPro"/>
</dbReference>
<comment type="similarity">
    <text evidence="1">Belongs to the SIMIBI class G3E GTPase family. HypB/HupM subfamily.</text>
</comment>
<dbReference type="GO" id="GO:0051604">
    <property type="term" value="P:protein maturation"/>
    <property type="evidence" value="ECO:0007669"/>
    <property type="project" value="InterPro"/>
</dbReference>
<name>A0A1F7F229_UNCRA</name>
<dbReference type="InterPro" id="IPR004392">
    <property type="entry name" value="Hyd_mat_HypB"/>
</dbReference>
<dbReference type="InterPro" id="IPR003495">
    <property type="entry name" value="CobW/HypB/UreG_nucleotide-bd"/>
</dbReference>
<evidence type="ECO:0000256" key="5">
    <source>
        <dbReference type="ARBA" id="ARBA00022801"/>
    </source>
</evidence>
<sequence>MSEIKVYRNLMGANDVWAEKCRGLLKEKKVLMLNFIGSPGCGKTTFLEKTAEALGKKVRFAVLEGDVETTRDAERLHAVQVIAYQLITGGACHLSAKLVYHGLRDLPLNDLDVVIVENVGNMVCPAEFDIGEHMKVAFLSVTEGEDKPIKYPSLFRESGAVVLTKTDLLPHLRFDLAACMGYVKQVNSAVPVFEISSFTASGFSQWIDWISGLARHEKTA</sequence>
<dbReference type="EMBL" id="MFYX01000143">
    <property type="protein sequence ID" value="OGK00658.1"/>
    <property type="molecule type" value="Genomic_DNA"/>
</dbReference>
<dbReference type="AlphaFoldDB" id="A0A1F7F229"/>
<dbReference type="SUPFAM" id="SSF52540">
    <property type="entry name" value="P-loop containing nucleoside triphosphate hydrolases"/>
    <property type="match status" value="1"/>
</dbReference>
<feature type="domain" description="AAA+ ATPase" evidence="8">
    <location>
        <begin position="29"/>
        <end position="187"/>
    </location>
</feature>
<dbReference type="PIRSF" id="PIRSF005624">
    <property type="entry name" value="Ni-bind_GTPase"/>
    <property type="match status" value="1"/>
</dbReference>
<dbReference type="GO" id="GO:0005525">
    <property type="term" value="F:GTP binding"/>
    <property type="evidence" value="ECO:0007669"/>
    <property type="project" value="UniProtKB-KW"/>
</dbReference>
<evidence type="ECO:0000256" key="6">
    <source>
        <dbReference type="ARBA" id="ARBA00022833"/>
    </source>
</evidence>
<keyword evidence="4" id="KW-0547">Nucleotide-binding</keyword>
<evidence type="ECO:0000256" key="3">
    <source>
        <dbReference type="ARBA" id="ARBA00022723"/>
    </source>
</evidence>
<evidence type="ECO:0000256" key="2">
    <source>
        <dbReference type="ARBA" id="ARBA00022596"/>
    </source>
</evidence>
<evidence type="ECO:0000256" key="7">
    <source>
        <dbReference type="ARBA" id="ARBA00023134"/>
    </source>
</evidence>
<keyword evidence="3" id="KW-0479">Metal-binding</keyword>
<evidence type="ECO:0000256" key="1">
    <source>
        <dbReference type="ARBA" id="ARBA00006211"/>
    </source>
</evidence>
<dbReference type="Pfam" id="PF02492">
    <property type="entry name" value="cobW"/>
    <property type="match status" value="1"/>
</dbReference>
<keyword evidence="5" id="KW-0378">Hydrolase</keyword>
<dbReference type="InterPro" id="IPR027417">
    <property type="entry name" value="P-loop_NTPase"/>
</dbReference>